<reference evidence="2 3" key="1">
    <citation type="submission" date="2019-01" db="EMBL/GenBank/DDBJ databases">
        <title>Draft Genome and Complete Hox-Cluster Characterization of the Sterlet Sturgeon (Acipenser ruthenus).</title>
        <authorList>
            <person name="Wei Q."/>
        </authorList>
    </citation>
    <scope>NUCLEOTIDE SEQUENCE [LARGE SCALE GENOMIC DNA]</scope>
    <source>
        <strain evidence="2">WHYD16114868_AA</strain>
        <tissue evidence="2">Blood</tissue>
    </source>
</reference>
<gene>
    <name evidence="2" type="ORF">EOD39_0900</name>
</gene>
<feature type="region of interest" description="Disordered" evidence="1">
    <location>
        <begin position="124"/>
        <end position="195"/>
    </location>
</feature>
<evidence type="ECO:0000313" key="2">
    <source>
        <dbReference type="EMBL" id="RXM35514.1"/>
    </source>
</evidence>
<evidence type="ECO:0000256" key="1">
    <source>
        <dbReference type="SAM" id="MobiDB-lite"/>
    </source>
</evidence>
<organism evidence="2 3">
    <name type="scientific">Acipenser ruthenus</name>
    <name type="common">Sterlet sturgeon</name>
    <dbReference type="NCBI Taxonomy" id="7906"/>
    <lineage>
        <taxon>Eukaryota</taxon>
        <taxon>Metazoa</taxon>
        <taxon>Chordata</taxon>
        <taxon>Craniata</taxon>
        <taxon>Vertebrata</taxon>
        <taxon>Euteleostomi</taxon>
        <taxon>Actinopterygii</taxon>
        <taxon>Chondrostei</taxon>
        <taxon>Acipenseriformes</taxon>
        <taxon>Acipenseridae</taxon>
        <taxon>Acipenser</taxon>
    </lineage>
</organism>
<sequence>MEIDPQGVKQEPIGDGGMGGTLERLLQCEKELSKMAAPAMASAEEWRSLAEERPRTGWVPQSTAPDTWSREKLAGPQISQPDCSAITAGGRTAKLPSFDGTTSWEAFHAQLTVLGKLWKWSADDAERGCPDGAAEPDRGGDGQLPHPGGHPQMPGWKYRRTRAATSQVLKASADDRGELGSISHRPGEGSPVGIC</sequence>
<comment type="caution">
    <text evidence="2">The sequence shown here is derived from an EMBL/GenBank/DDBJ whole genome shotgun (WGS) entry which is preliminary data.</text>
</comment>
<name>A0A444UK53_ACIRT</name>
<evidence type="ECO:0000313" key="3">
    <source>
        <dbReference type="Proteomes" id="UP000289886"/>
    </source>
</evidence>
<proteinExistence type="predicted"/>
<protein>
    <submittedName>
        <fullName evidence="2">Uncharacterized protein</fullName>
    </submittedName>
</protein>
<feature type="region of interest" description="Disordered" evidence="1">
    <location>
        <begin position="46"/>
        <end position="68"/>
    </location>
</feature>
<dbReference type="EMBL" id="SCEB01214403">
    <property type="protein sequence ID" value="RXM35514.1"/>
    <property type="molecule type" value="Genomic_DNA"/>
</dbReference>
<feature type="region of interest" description="Disordered" evidence="1">
    <location>
        <begin position="1"/>
        <end position="21"/>
    </location>
</feature>
<dbReference type="AlphaFoldDB" id="A0A444UK53"/>
<feature type="compositionally biased region" description="Basic and acidic residues" evidence="1">
    <location>
        <begin position="124"/>
        <end position="140"/>
    </location>
</feature>
<dbReference type="Proteomes" id="UP000289886">
    <property type="component" value="Unassembled WGS sequence"/>
</dbReference>
<accession>A0A444UK53</accession>
<keyword evidence="3" id="KW-1185">Reference proteome</keyword>
<feature type="compositionally biased region" description="Basic and acidic residues" evidence="1">
    <location>
        <begin position="46"/>
        <end position="55"/>
    </location>
</feature>